<feature type="transmembrane region" description="Helical" evidence="1">
    <location>
        <begin position="12"/>
        <end position="30"/>
    </location>
</feature>
<feature type="domain" description="BPTI/Kunitz inhibitor" evidence="2">
    <location>
        <begin position="60"/>
        <end position="111"/>
    </location>
</feature>
<dbReference type="Pfam" id="PF00014">
    <property type="entry name" value="Kunitz_BPTI"/>
    <property type="match status" value="1"/>
</dbReference>
<name>A0A023FCR9_AMBCJ</name>
<dbReference type="SMART" id="SM00131">
    <property type="entry name" value="KU"/>
    <property type="match status" value="1"/>
</dbReference>
<dbReference type="GO" id="GO:0004867">
    <property type="term" value="F:serine-type endopeptidase inhibitor activity"/>
    <property type="evidence" value="ECO:0007669"/>
    <property type="project" value="InterPro"/>
</dbReference>
<dbReference type="InterPro" id="IPR002223">
    <property type="entry name" value="Kunitz_BPTI"/>
</dbReference>
<dbReference type="SUPFAM" id="SSF57362">
    <property type="entry name" value="BPTI-like"/>
    <property type="match status" value="1"/>
</dbReference>
<organism evidence="3">
    <name type="scientific">Amblyomma cajennense</name>
    <name type="common">Cayenne tick</name>
    <name type="synonym">Acarus cajennensis</name>
    <dbReference type="NCBI Taxonomy" id="34607"/>
    <lineage>
        <taxon>Eukaryota</taxon>
        <taxon>Metazoa</taxon>
        <taxon>Ecdysozoa</taxon>
        <taxon>Arthropoda</taxon>
        <taxon>Chelicerata</taxon>
        <taxon>Arachnida</taxon>
        <taxon>Acari</taxon>
        <taxon>Parasitiformes</taxon>
        <taxon>Ixodida</taxon>
        <taxon>Ixodoidea</taxon>
        <taxon>Ixodidae</taxon>
        <taxon>Amblyomminae</taxon>
        <taxon>Amblyomma</taxon>
    </lineage>
</organism>
<dbReference type="PROSITE" id="PS50279">
    <property type="entry name" value="BPTI_KUNITZ_2"/>
    <property type="match status" value="1"/>
</dbReference>
<keyword evidence="1" id="KW-0812">Transmembrane</keyword>
<dbReference type="EMBL" id="GBBK01004856">
    <property type="protein sequence ID" value="JAC19626.1"/>
    <property type="molecule type" value="mRNA"/>
</dbReference>
<dbReference type="InterPro" id="IPR036880">
    <property type="entry name" value="Kunitz_BPTI_sf"/>
</dbReference>
<evidence type="ECO:0000313" key="3">
    <source>
        <dbReference type="EMBL" id="JAC19626.1"/>
    </source>
</evidence>
<proteinExistence type="evidence at transcript level"/>
<dbReference type="Gene3D" id="4.10.410.10">
    <property type="entry name" value="Pancreatic trypsin inhibitor Kunitz domain"/>
    <property type="match status" value="1"/>
</dbReference>
<reference evidence="3" key="1">
    <citation type="submission" date="2014-03" db="EMBL/GenBank/DDBJ databases">
        <title>The sialotranscriptome of Amblyomma triste, Amblyomma parvum and Amblyomma cajennense ticks, uncovered by 454-based RNA-seq.</title>
        <authorList>
            <person name="Garcia G.R."/>
            <person name="Gardinassi L.G."/>
            <person name="Ribeiro J.M."/>
            <person name="Anatriello E."/>
            <person name="Ferreira B.R."/>
            <person name="Moreira H.N."/>
            <person name="Mafra C."/>
            <person name="Olegario M.M."/>
            <person name="Szabo P.J."/>
            <person name="Miranda-Santos I.K."/>
            <person name="Maruyama S.R."/>
        </authorList>
    </citation>
    <scope>NUCLEOTIDE SEQUENCE</scope>
    <source>
        <strain evidence="3">Uberlandia</strain>
        <tissue evidence="3">Salivary glands</tissue>
    </source>
</reference>
<keyword evidence="1" id="KW-1133">Transmembrane helix</keyword>
<accession>A0A023FCR9</accession>
<evidence type="ECO:0000256" key="1">
    <source>
        <dbReference type="SAM" id="Phobius"/>
    </source>
</evidence>
<protein>
    <submittedName>
        <fullName evidence="3">Putative bpti/kunitz family of serine protease inhibitor</fullName>
    </submittedName>
</protein>
<feature type="non-terminal residue" evidence="3">
    <location>
        <position position="119"/>
    </location>
</feature>
<keyword evidence="1" id="KW-0472">Membrane</keyword>
<dbReference type="AlphaFoldDB" id="A0A023FCR9"/>
<evidence type="ECO:0000259" key="2">
    <source>
        <dbReference type="PROSITE" id="PS50279"/>
    </source>
</evidence>
<feature type="non-terminal residue" evidence="3">
    <location>
        <position position="1"/>
    </location>
</feature>
<sequence length="119" mass="13645">VDSLADVINAMRSFTFLLLLVVLLCAVLLVEGQKKKGTPGCGKGPKDKKCQRFIKNKQVCDCPKELGNLGFIREERWFYDKQTKQCDTFAWSTQGGNCNNFLTQEDCEKRVYERNDEIK</sequence>